<dbReference type="Gene3D" id="3.90.230.10">
    <property type="entry name" value="Creatinase/methionine aminopeptidase superfamily"/>
    <property type="match status" value="1"/>
</dbReference>
<dbReference type="STRING" id="1097556.R4XKB7"/>
<dbReference type="eggNOG" id="KOG2776">
    <property type="taxonomic scope" value="Eukaryota"/>
</dbReference>
<protein>
    <recommendedName>
        <fullName evidence="3">Peptidase M24 domain-containing protein</fullName>
    </recommendedName>
</protein>
<dbReference type="Proteomes" id="UP000013776">
    <property type="component" value="Unassembled WGS sequence"/>
</dbReference>
<dbReference type="AlphaFoldDB" id="R4XKB7"/>
<dbReference type="NCBIfam" id="TIGR00495">
    <property type="entry name" value="crvDNA_42K"/>
    <property type="match status" value="1"/>
</dbReference>
<dbReference type="InterPro" id="IPR000994">
    <property type="entry name" value="Pept_M24"/>
</dbReference>
<dbReference type="VEuPathDB" id="FungiDB:TAPDE_005463"/>
<proteinExistence type="inferred from homology"/>
<dbReference type="PANTHER" id="PTHR10804:SF11">
    <property type="entry name" value="PROLIFERATION-ASSOCIATED PROTEIN 2G4"/>
    <property type="match status" value="1"/>
</dbReference>
<evidence type="ECO:0000256" key="1">
    <source>
        <dbReference type="ARBA" id="ARBA00007319"/>
    </source>
</evidence>
<comment type="caution">
    <text evidence="4">The sequence shown here is derived from an EMBL/GenBank/DDBJ whole genome shotgun (WGS) entry which is preliminary data.</text>
</comment>
<keyword evidence="5" id="KW-1185">Reference proteome</keyword>
<dbReference type="InterPro" id="IPR004545">
    <property type="entry name" value="PA2G4"/>
</dbReference>
<dbReference type="InterPro" id="IPR036005">
    <property type="entry name" value="Creatinase/aminopeptidase-like"/>
</dbReference>
<feature type="region of interest" description="Disordered" evidence="2">
    <location>
        <begin position="372"/>
        <end position="392"/>
    </location>
</feature>
<dbReference type="EMBL" id="CAHR02000341">
    <property type="protein sequence ID" value="CCG84903.1"/>
    <property type="molecule type" value="Genomic_DNA"/>
</dbReference>
<sequence length="392" mass="42148">MSKTSEVQPTKEVKEVDYTLKNPDTLTKYKIAGEISTRVLSKVIELATAGSKIIDICIKGDELLLEETAKVYKGKNVTKGIGFPTSLSVNQVAAHFTPLPSDPEAAAVISEGDLLKISLGAQIDGFGAILGDTIVVGGGAISGKKADVLMAAHLASEAAIRLIKPGGRNWDVTDAVQKIAESFGCKPCEGILSHSQTRNVVDGKKEIILNPSENVKRETHLFEEGDVFGVDILVSTGDGKVKKVESRTTVFKRASDLKYSLKMPTSRRALSEIDKTFGAFPFTLRALSDKIDEKSARMGVIEPQKHGLLLAYDVFEAKSDDFVALFHTTIALGANGTIKLAGPTQFNSSNCQTDKSLADEDLKALIARPLKATKTKKKKQNATAATQDEKTQ</sequence>
<organism evidence="4 5">
    <name type="scientific">Taphrina deformans (strain PYCC 5710 / ATCC 11124 / CBS 356.35 / IMI 108563 / JCM 9778 / NBRC 8474)</name>
    <name type="common">Peach leaf curl fungus</name>
    <name type="synonym">Lalaria deformans</name>
    <dbReference type="NCBI Taxonomy" id="1097556"/>
    <lineage>
        <taxon>Eukaryota</taxon>
        <taxon>Fungi</taxon>
        <taxon>Dikarya</taxon>
        <taxon>Ascomycota</taxon>
        <taxon>Taphrinomycotina</taxon>
        <taxon>Taphrinomycetes</taxon>
        <taxon>Taphrinales</taxon>
        <taxon>Taphrinaceae</taxon>
        <taxon>Taphrina</taxon>
    </lineage>
</organism>
<name>R4XKB7_TAPDE</name>
<dbReference type="Pfam" id="PF00557">
    <property type="entry name" value="Peptidase_M24"/>
    <property type="match status" value="1"/>
</dbReference>
<dbReference type="SUPFAM" id="SSF46785">
    <property type="entry name" value="Winged helix' DNA-binding domain"/>
    <property type="match status" value="1"/>
</dbReference>
<accession>R4XKB7</accession>
<dbReference type="SUPFAM" id="SSF55920">
    <property type="entry name" value="Creatinase/aminopeptidase"/>
    <property type="match status" value="1"/>
</dbReference>
<dbReference type="OrthoDB" id="5876363at2759"/>
<dbReference type="FunFam" id="1.10.10.10:FF:000029">
    <property type="entry name" value="Proliferation-associated 2G4, a"/>
    <property type="match status" value="1"/>
</dbReference>
<evidence type="ECO:0000256" key="2">
    <source>
        <dbReference type="SAM" id="MobiDB-lite"/>
    </source>
</evidence>
<dbReference type="InterPro" id="IPR036390">
    <property type="entry name" value="WH_DNA-bd_sf"/>
</dbReference>
<evidence type="ECO:0000313" key="5">
    <source>
        <dbReference type="Proteomes" id="UP000013776"/>
    </source>
</evidence>
<dbReference type="PANTHER" id="PTHR10804">
    <property type="entry name" value="PROTEASE FAMILY M24 METHIONYL AMINOPEPTIDASE, AMINOPEPTIDASE P"/>
    <property type="match status" value="1"/>
</dbReference>
<evidence type="ECO:0000313" key="4">
    <source>
        <dbReference type="EMBL" id="CCG84903.1"/>
    </source>
</evidence>
<comment type="similarity">
    <text evidence="1">Belongs to the peptidase M24 family.</text>
</comment>
<reference evidence="4 5" key="1">
    <citation type="journal article" date="2013" name="MBio">
        <title>Genome sequencing of the plant pathogen Taphrina deformans, the causal agent of peach leaf curl.</title>
        <authorList>
            <person name="Cisse O.H."/>
            <person name="Almeida J.M.G.C.F."/>
            <person name="Fonseca A."/>
            <person name="Kumar A.A."/>
            <person name="Salojaervi J."/>
            <person name="Overmyer K."/>
            <person name="Hauser P.M."/>
            <person name="Pagni M."/>
        </authorList>
    </citation>
    <scope>NUCLEOTIDE SEQUENCE [LARGE SCALE GENOMIC DNA]</scope>
    <source>
        <strain evidence="5">PYCC 5710 / ATCC 11124 / CBS 356.35 / IMI 108563 / JCM 9778 / NBRC 8474</strain>
    </source>
</reference>
<gene>
    <name evidence="4" type="ORF">TAPDE_005463</name>
</gene>
<dbReference type="Gene3D" id="1.10.10.10">
    <property type="entry name" value="Winged helix-like DNA-binding domain superfamily/Winged helix DNA-binding domain"/>
    <property type="match status" value="1"/>
</dbReference>
<dbReference type="InterPro" id="IPR036388">
    <property type="entry name" value="WH-like_DNA-bd_sf"/>
</dbReference>
<dbReference type="InterPro" id="IPR047113">
    <property type="entry name" value="PA2G4/ARX1"/>
</dbReference>
<evidence type="ECO:0000259" key="3">
    <source>
        <dbReference type="Pfam" id="PF00557"/>
    </source>
</evidence>
<dbReference type="CDD" id="cd01089">
    <property type="entry name" value="PA2G4-like"/>
    <property type="match status" value="1"/>
</dbReference>
<feature type="domain" description="Peptidase M24" evidence="3">
    <location>
        <begin position="28"/>
        <end position="232"/>
    </location>
</feature>